<dbReference type="PANTHER" id="PTHR39173:SF1">
    <property type="entry name" value="ACETYLTRANSFERASE"/>
    <property type="match status" value="1"/>
</dbReference>
<dbReference type="Pfam" id="PF00583">
    <property type="entry name" value="Acetyltransf_1"/>
    <property type="match status" value="1"/>
</dbReference>
<dbReference type="PANTHER" id="PTHR39173">
    <property type="entry name" value="ACETYLTRANSFERASE"/>
    <property type="match status" value="1"/>
</dbReference>
<dbReference type="GO" id="GO:0016747">
    <property type="term" value="F:acyltransferase activity, transferring groups other than amino-acyl groups"/>
    <property type="evidence" value="ECO:0007669"/>
    <property type="project" value="InterPro"/>
</dbReference>
<reference evidence="2" key="1">
    <citation type="submission" date="2019-08" db="EMBL/GenBank/DDBJ databases">
        <authorList>
            <person name="Kucharzyk K."/>
            <person name="Murdoch R.W."/>
            <person name="Higgins S."/>
            <person name="Loffler F."/>
        </authorList>
    </citation>
    <scope>NUCLEOTIDE SEQUENCE</scope>
</reference>
<proteinExistence type="predicted"/>
<dbReference type="InterPro" id="IPR000182">
    <property type="entry name" value="GNAT_dom"/>
</dbReference>
<name>A0A645ET25_9ZZZZ</name>
<accession>A0A645ET25</accession>
<evidence type="ECO:0000259" key="1">
    <source>
        <dbReference type="PROSITE" id="PS51186"/>
    </source>
</evidence>
<dbReference type="Gene3D" id="3.40.630.30">
    <property type="match status" value="1"/>
</dbReference>
<dbReference type="PROSITE" id="PS51186">
    <property type="entry name" value="GNAT"/>
    <property type="match status" value="1"/>
</dbReference>
<gene>
    <name evidence="2" type="ORF">SDC9_151817</name>
</gene>
<comment type="caution">
    <text evidence="2">The sequence shown here is derived from an EMBL/GenBank/DDBJ whole genome shotgun (WGS) entry which is preliminary data.</text>
</comment>
<dbReference type="InterPro" id="IPR016181">
    <property type="entry name" value="Acyl_CoA_acyltransferase"/>
</dbReference>
<dbReference type="EMBL" id="VSSQ01050488">
    <property type="protein sequence ID" value="MPN04576.1"/>
    <property type="molecule type" value="Genomic_DNA"/>
</dbReference>
<protein>
    <recommendedName>
        <fullName evidence="1">N-acetyltransferase domain-containing protein</fullName>
    </recommendedName>
</protein>
<evidence type="ECO:0000313" key="2">
    <source>
        <dbReference type="EMBL" id="MPN04576.1"/>
    </source>
</evidence>
<dbReference type="AlphaFoldDB" id="A0A645ET25"/>
<dbReference type="SUPFAM" id="SSF55729">
    <property type="entry name" value="Acyl-CoA N-acyltransferases (Nat)"/>
    <property type="match status" value="1"/>
</dbReference>
<feature type="domain" description="N-acetyltransferase" evidence="1">
    <location>
        <begin position="19"/>
        <end position="179"/>
    </location>
</feature>
<organism evidence="2">
    <name type="scientific">bioreactor metagenome</name>
    <dbReference type="NCBI Taxonomy" id="1076179"/>
    <lineage>
        <taxon>unclassified sequences</taxon>
        <taxon>metagenomes</taxon>
        <taxon>ecological metagenomes</taxon>
    </lineage>
</organism>
<sequence length="179" mass="20644">MEWNKTMIELIEPSKEYEMEILGYKSEFQVNSENLHGSSGLKNAINIDEWISHIIKNSKDETAKEGIVPSSTYLAVRLVDNKVIGMVNIRNYLNEYYLQFGGHIGYSVRKSERNRGYGKQILTNTLEKCKERNILKVLITCDKNNIPSEKTIISNGGILENEVKKGENIIQRYWISLRN</sequence>
<dbReference type="CDD" id="cd04301">
    <property type="entry name" value="NAT_SF"/>
    <property type="match status" value="1"/>
</dbReference>